<accession>A0A212JJ01</accession>
<dbReference type="AlphaFoldDB" id="A0A212JJ01"/>
<gene>
    <name evidence="1" type="ORF">KM92DES2_11180</name>
</gene>
<dbReference type="EMBL" id="FLUP01000001">
    <property type="protein sequence ID" value="SBV99255.1"/>
    <property type="molecule type" value="Genomic_DNA"/>
</dbReference>
<reference evidence="1" key="1">
    <citation type="submission" date="2016-04" db="EMBL/GenBank/DDBJ databases">
        <authorList>
            <person name="Evans L.H."/>
            <person name="Alamgir A."/>
            <person name="Owens N."/>
            <person name="Weber N.D."/>
            <person name="Virtaneva K."/>
            <person name="Barbian K."/>
            <person name="Babar A."/>
            <person name="Rosenke K."/>
        </authorList>
    </citation>
    <scope>NUCLEOTIDE SEQUENCE</scope>
    <source>
        <strain evidence="1">92-2</strain>
    </source>
</reference>
<proteinExistence type="predicted"/>
<sequence length="102" mass="10650">MLPCGHLVSPSGGVWDASPAWGRGDLLGAAPLLGPLCTPPGTPPKKGFQHSSCGEGNATIAAGASFPRYARSGDLPPRRVNARVRFRSGCESVSAKYRRYVA</sequence>
<protein>
    <submittedName>
        <fullName evidence="1">Uncharacterized protein</fullName>
    </submittedName>
</protein>
<name>A0A212JJ01_9BACT</name>
<organism evidence="1">
    <name type="scientific">uncultured Desulfovibrio sp</name>
    <dbReference type="NCBI Taxonomy" id="167968"/>
    <lineage>
        <taxon>Bacteria</taxon>
        <taxon>Pseudomonadati</taxon>
        <taxon>Thermodesulfobacteriota</taxon>
        <taxon>Desulfovibrionia</taxon>
        <taxon>Desulfovibrionales</taxon>
        <taxon>Desulfovibrionaceae</taxon>
        <taxon>Desulfovibrio</taxon>
        <taxon>environmental samples</taxon>
    </lineage>
</organism>
<evidence type="ECO:0000313" key="1">
    <source>
        <dbReference type="EMBL" id="SBV99255.1"/>
    </source>
</evidence>